<protein>
    <submittedName>
        <fullName evidence="2">Alpha/beta hydrolase</fullName>
    </submittedName>
</protein>
<evidence type="ECO:0000313" key="2">
    <source>
        <dbReference type="EMBL" id="ANJ28923.1"/>
    </source>
</evidence>
<dbReference type="PANTHER" id="PTHR43194:SF2">
    <property type="entry name" value="PEROXISOMAL MEMBRANE PROTEIN LPX1"/>
    <property type="match status" value="1"/>
</dbReference>
<dbReference type="InterPro" id="IPR050228">
    <property type="entry name" value="Carboxylesterase_BioH"/>
</dbReference>
<reference evidence="3" key="2">
    <citation type="submission" date="2016-01" db="EMBL/GenBank/DDBJ databases">
        <title>Complete genome sequence of Agromyces aureus AR33T and comparison with related organisms.</title>
        <authorList>
            <person name="Corretto E."/>
            <person name="Antonielli L."/>
            <person name="Sessitsch A."/>
            <person name="Brader G."/>
        </authorList>
    </citation>
    <scope>NUCLEOTIDE SEQUENCE [LARGE SCALE GENOMIC DNA]</scope>
    <source>
        <strain evidence="3">AR33</strain>
    </source>
</reference>
<dbReference type="GO" id="GO:0016787">
    <property type="term" value="F:hydrolase activity"/>
    <property type="evidence" value="ECO:0007669"/>
    <property type="project" value="UniProtKB-KW"/>
</dbReference>
<reference evidence="2 3" key="1">
    <citation type="journal article" date="2016" name="Int. J. Syst. Evol. Microbiol.">
        <title>Agromyces aureus sp. nov., isolated from the rhizosphere of Salix caprea L. grown in a heavy-metal-contaminated soil.</title>
        <authorList>
            <person name="Corretto E."/>
            <person name="Antonielli L."/>
            <person name="Sessitsch A."/>
            <person name="Compant S."/>
            <person name="Gorfer M."/>
            <person name="Kuffner M."/>
            <person name="Brader G."/>
        </authorList>
    </citation>
    <scope>NUCLEOTIDE SEQUENCE [LARGE SCALE GENOMIC DNA]</scope>
    <source>
        <strain evidence="2 3">AR33</strain>
    </source>
</reference>
<feature type="domain" description="AB hydrolase-1" evidence="1">
    <location>
        <begin position="26"/>
        <end position="262"/>
    </location>
</feature>
<keyword evidence="2" id="KW-0378">Hydrolase</keyword>
<gene>
    <name evidence="2" type="ORF">ATC03_12820</name>
</gene>
<dbReference type="EMBL" id="CP013979">
    <property type="protein sequence ID" value="ANJ28923.1"/>
    <property type="molecule type" value="Genomic_DNA"/>
</dbReference>
<dbReference type="AlphaFoldDB" id="A0A191WL73"/>
<name>A0A191WL73_9MICO</name>
<proteinExistence type="predicted"/>
<dbReference type="InterPro" id="IPR000073">
    <property type="entry name" value="AB_hydrolase_1"/>
</dbReference>
<keyword evidence="3" id="KW-1185">Reference proteome</keyword>
<dbReference type="SUPFAM" id="SSF53474">
    <property type="entry name" value="alpha/beta-Hydrolases"/>
    <property type="match status" value="1"/>
</dbReference>
<dbReference type="KEGG" id="agy:ATC03_12820"/>
<dbReference type="RefSeq" id="WP_067882128.1">
    <property type="nucleotide sequence ID" value="NZ_CP013979.1"/>
</dbReference>
<dbReference type="Proteomes" id="UP000078437">
    <property type="component" value="Chromosome"/>
</dbReference>
<dbReference type="InterPro" id="IPR029058">
    <property type="entry name" value="AB_hydrolase_fold"/>
</dbReference>
<dbReference type="PANTHER" id="PTHR43194">
    <property type="entry name" value="HYDROLASE ALPHA/BETA FOLD FAMILY"/>
    <property type="match status" value="1"/>
</dbReference>
<dbReference type="OrthoDB" id="9769541at2"/>
<dbReference type="Pfam" id="PF12697">
    <property type="entry name" value="Abhydrolase_6"/>
    <property type="match status" value="1"/>
</dbReference>
<accession>A0A191WL73</accession>
<evidence type="ECO:0000313" key="3">
    <source>
        <dbReference type="Proteomes" id="UP000078437"/>
    </source>
</evidence>
<sequence length="280" mass="30459">MDQHWTASGVRMRLRHERPGELDWLLLPGGPGIGSESLHELADVIDVPGRVWMVDLPGDGSNVDAPGAPVDPFTVWPSVLIEAAAAVAHPIFVGHSTGGMYLLSTPELEGMLTGLVLVSTAPDASWMGAFEQMTRDHPLPEVDAATVAYELEPTDGHLADFAVASAPWNFRADHVERGRELLARMPYNGRAVDWSAEHFDTTYAANWWPQALPTLIVSGGDDRIVTQRLWNVARYEGPNVTRADIEGGAHFAWIEEPGQVRAAFAEFARSLPTEDAPPAT</sequence>
<evidence type="ECO:0000259" key="1">
    <source>
        <dbReference type="Pfam" id="PF12697"/>
    </source>
</evidence>
<dbReference type="Gene3D" id="3.40.50.1820">
    <property type="entry name" value="alpha/beta hydrolase"/>
    <property type="match status" value="1"/>
</dbReference>
<organism evidence="2 3">
    <name type="scientific">Agromyces aureus</name>
    <dbReference type="NCBI Taxonomy" id="453304"/>
    <lineage>
        <taxon>Bacteria</taxon>
        <taxon>Bacillati</taxon>
        <taxon>Actinomycetota</taxon>
        <taxon>Actinomycetes</taxon>
        <taxon>Micrococcales</taxon>
        <taxon>Microbacteriaceae</taxon>
        <taxon>Agromyces</taxon>
    </lineage>
</organism>